<dbReference type="Proteomes" id="UP000001072">
    <property type="component" value="Unassembled WGS sequence"/>
</dbReference>
<keyword evidence="4" id="KW-1185">Reference proteome</keyword>
<evidence type="ECO:0000313" key="4">
    <source>
        <dbReference type="Proteomes" id="UP000001072"/>
    </source>
</evidence>
<evidence type="ECO:0000313" key="3">
    <source>
        <dbReference type="EMBL" id="EGG03469.1"/>
    </source>
</evidence>
<feature type="region of interest" description="Disordered" evidence="1">
    <location>
        <begin position="135"/>
        <end position="162"/>
    </location>
</feature>
<dbReference type="EMBL" id="GL883124">
    <property type="protein sequence ID" value="EGG03469.1"/>
    <property type="molecule type" value="Genomic_DNA"/>
</dbReference>
<organism evidence="4">
    <name type="scientific">Melampsora larici-populina (strain 98AG31 / pathotype 3-4-7)</name>
    <name type="common">Poplar leaf rust fungus</name>
    <dbReference type="NCBI Taxonomy" id="747676"/>
    <lineage>
        <taxon>Eukaryota</taxon>
        <taxon>Fungi</taxon>
        <taxon>Dikarya</taxon>
        <taxon>Basidiomycota</taxon>
        <taxon>Pucciniomycotina</taxon>
        <taxon>Pucciniomycetes</taxon>
        <taxon>Pucciniales</taxon>
        <taxon>Melampsoraceae</taxon>
        <taxon>Melampsora</taxon>
    </lineage>
</organism>
<feature type="compositionally biased region" description="Low complexity" evidence="1">
    <location>
        <begin position="201"/>
        <end position="222"/>
    </location>
</feature>
<dbReference type="GeneID" id="18932136"/>
<dbReference type="PANTHER" id="PTHR37487:SF2">
    <property type="entry name" value="EXPRESSED PROTEIN"/>
    <property type="match status" value="1"/>
</dbReference>
<dbReference type="KEGG" id="mlr:MELLADRAFT_72573"/>
<dbReference type="RefSeq" id="XP_007413263.1">
    <property type="nucleotide sequence ID" value="XM_007413201.1"/>
</dbReference>
<protein>
    <submittedName>
        <fullName evidence="3">Secreted protein</fullName>
    </submittedName>
</protein>
<name>F4RW42_MELLP</name>
<proteinExistence type="predicted"/>
<dbReference type="eggNOG" id="ENOG502S9QR">
    <property type="taxonomic scope" value="Eukaryota"/>
</dbReference>
<evidence type="ECO:0000256" key="2">
    <source>
        <dbReference type="SAM" id="SignalP"/>
    </source>
</evidence>
<dbReference type="VEuPathDB" id="FungiDB:MELLADRAFT_72573"/>
<feature type="signal peptide" evidence="2">
    <location>
        <begin position="1"/>
        <end position="22"/>
    </location>
</feature>
<dbReference type="OrthoDB" id="3362246at2759"/>
<feature type="chain" id="PRO_5003321091" evidence="2">
    <location>
        <begin position="23"/>
        <end position="256"/>
    </location>
</feature>
<keyword evidence="2" id="KW-0732">Signal</keyword>
<feature type="region of interest" description="Disordered" evidence="1">
    <location>
        <begin position="201"/>
        <end position="236"/>
    </location>
</feature>
<reference evidence="4" key="1">
    <citation type="journal article" date="2011" name="Proc. Natl. Acad. Sci. U.S.A.">
        <title>Obligate biotrophy features unraveled by the genomic analysis of rust fungi.</title>
        <authorList>
            <person name="Duplessis S."/>
            <person name="Cuomo C.A."/>
            <person name="Lin Y.-C."/>
            <person name="Aerts A."/>
            <person name="Tisserant E."/>
            <person name="Veneault-Fourrey C."/>
            <person name="Joly D.L."/>
            <person name="Hacquard S."/>
            <person name="Amselem J."/>
            <person name="Cantarel B.L."/>
            <person name="Chiu R."/>
            <person name="Coutinho P.M."/>
            <person name="Feau N."/>
            <person name="Field M."/>
            <person name="Frey P."/>
            <person name="Gelhaye E."/>
            <person name="Goldberg J."/>
            <person name="Grabherr M.G."/>
            <person name="Kodira C.D."/>
            <person name="Kohler A."/>
            <person name="Kuees U."/>
            <person name="Lindquist E.A."/>
            <person name="Lucas S.M."/>
            <person name="Mago R."/>
            <person name="Mauceli E."/>
            <person name="Morin E."/>
            <person name="Murat C."/>
            <person name="Pangilinan J.L."/>
            <person name="Park R."/>
            <person name="Pearson M."/>
            <person name="Quesneville H."/>
            <person name="Rouhier N."/>
            <person name="Sakthikumar S."/>
            <person name="Salamov A.A."/>
            <person name="Schmutz J."/>
            <person name="Selles B."/>
            <person name="Shapiro H."/>
            <person name="Tanguay P."/>
            <person name="Tuskan G.A."/>
            <person name="Henrissat B."/>
            <person name="Van de Peer Y."/>
            <person name="Rouze P."/>
            <person name="Ellis J.G."/>
            <person name="Dodds P.N."/>
            <person name="Schein J.E."/>
            <person name="Zhong S."/>
            <person name="Hamelin R.C."/>
            <person name="Grigoriev I.V."/>
            <person name="Szabo L.J."/>
            <person name="Martin F."/>
        </authorList>
    </citation>
    <scope>NUCLEOTIDE SEQUENCE [LARGE SCALE GENOMIC DNA]</scope>
    <source>
        <strain evidence="4">98AG31 / pathotype 3-4-7</strain>
    </source>
</reference>
<sequence length="256" mass="25611">MSLTLSAIVVAAIAAAVSQVGAVTVYTPASVVACLPVQLSWVDGQAPYYLSILPGGQPEATPLQDLGEQSGNSLSWKPNFPAGTEVTIQIRDGVGVINYSGLVKIQAGTTTCAPTSAVPTHVSTPHANATAHTIATPPINKQPGIPHPSNSTAAGAPVGVPANHTTGINGTIGLNSTGLSNSTTTLGGLSSTGQLGGFNSTSTGITSTASTFNTPTTPNTKSFNDDDDDEDLDSGASRTSVGIMAVLVAGVVTFLL</sequence>
<evidence type="ECO:0000256" key="1">
    <source>
        <dbReference type="SAM" id="MobiDB-lite"/>
    </source>
</evidence>
<dbReference type="AlphaFoldDB" id="F4RW42"/>
<dbReference type="PANTHER" id="PTHR37487">
    <property type="entry name" value="CHROMOSOME 1, WHOLE GENOME SHOTGUN SEQUENCE"/>
    <property type="match status" value="1"/>
</dbReference>
<gene>
    <name evidence="3" type="ORF">MELLADRAFT_72573</name>
</gene>
<dbReference type="InParanoid" id="F4RW42"/>
<accession>F4RW42</accession>
<dbReference type="HOGENOM" id="CLU_063099_1_0_1"/>